<comment type="caution">
    <text evidence="3">The sequence shown here is derived from an EMBL/GenBank/DDBJ whole genome shotgun (WGS) entry which is preliminary data.</text>
</comment>
<evidence type="ECO:0000259" key="2">
    <source>
        <dbReference type="PROSITE" id="PS51762"/>
    </source>
</evidence>
<dbReference type="PANTHER" id="PTHR10963">
    <property type="entry name" value="GLYCOSYL HYDROLASE-RELATED"/>
    <property type="match status" value="1"/>
</dbReference>
<dbReference type="InterPro" id="IPR000757">
    <property type="entry name" value="Beta-glucanase-like"/>
</dbReference>
<feature type="non-terminal residue" evidence="3">
    <location>
        <position position="1"/>
    </location>
</feature>
<evidence type="ECO:0000313" key="4">
    <source>
        <dbReference type="Proteomes" id="UP000243579"/>
    </source>
</evidence>
<dbReference type="STRING" id="1202772.A0A1V9YGI7"/>
<dbReference type="PANTHER" id="PTHR10963:SF55">
    <property type="entry name" value="GLYCOSIDE HYDROLASE FAMILY 16 PROTEIN"/>
    <property type="match status" value="1"/>
</dbReference>
<proteinExistence type="inferred from homology"/>
<dbReference type="AlphaFoldDB" id="A0A1V9YGI7"/>
<dbReference type="CDD" id="cd08023">
    <property type="entry name" value="GH16_laminarinase_like"/>
    <property type="match status" value="1"/>
</dbReference>
<dbReference type="InterPro" id="IPR050546">
    <property type="entry name" value="Glycosyl_Hydrlase_16"/>
</dbReference>
<gene>
    <name evidence="3" type="ORF">ACHHYP_12651</name>
</gene>
<sequence>TTAKTTTSLTTTPPTTISPAGPQWQLTFEDNFNTLNTNTWNIYNDCSTGGNACAWNNELQVYLASQVTVANGTLAIEASNASYTSRNAGTRQFRSGRMDTSFSFAQKYGRFEARIKLPVGQGMWPAFWLLPKSTACWPMGGEIDIMENIGKEPSTLHANYHFGPGCNWNMNAGGSNCGHTGSATTVNFNNDFHLFAVEWTPTSMRWSVDNAVYYTLSSAGCSWPFFMPDSPMYVVLNLAVGGDWPGNPDATTVFPQRMLVDYVRAYKPTIPFRV</sequence>
<protein>
    <recommendedName>
        <fullName evidence="2">GH16 domain-containing protein</fullName>
    </recommendedName>
</protein>
<dbReference type="EMBL" id="JNBR01001832">
    <property type="protein sequence ID" value="OQR84836.1"/>
    <property type="molecule type" value="Genomic_DNA"/>
</dbReference>
<evidence type="ECO:0000256" key="1">
    <source>
        <dbReference type="ARBA" id="ARBA00006865"/>
    </source>
</evidence>
<dbReference type="OrthoDB" id="4781at2759"/>
<name>A0A1V9YGI7_ACHHY</name>
<accession>A0A1V9YGI7</accession>
<comment type="similarity">
    <text evidence="1">Belongs to the glycosyl hydrolase 16 family.</text>
</comment>
<dbReference type="GO" id="GO:0004553">
    <property type="term" value="F:hydrolase activity, hydrolyzing O-glycosyl compounds"/>
    <property type="evidence" value="ECO:0007669"/>
    <property type="project" value="InterPro"/>
</dbReference>
<keyword evidence="4" id="KW-1185">Reference proteome</keyword>
<dbReference type="SUPFAM" id="SSF49899">
    <property type="entry name" value="Concanavalin A-like lectins/glucanases"/>
    <property type="match status" value="1"/>
</dbReference>
<evidence type="ECO:0000313" key="3">
    <source>
        <dbReference type="EMBL" id="OQR84836.1"/>
    </source>
</evidence>
<dbReference type="Gene3D" id="2.60.120.200">
    <property type="match status" value="1"/>
</dbReference>
<dbReference type="GO" id="GO:0005975">
    <property type="term" value="P:carbohydrate metabolic process"/>
    <property type="evidence" value="ECO:0007669"/>
    <property type="project" value="InterPro"/>
</dbReference>
<reference evidence="3 4" key="1">
    <citation type="journal article" date="2014" name="Genome Biol. Evol.">
        <title>The secreted proteins of Achlya hypogyna and Thraustotheca clavata identify the ancestral oomycete secretome and reveal gene acquisitions by horizontal gene transfer.</title>
        <authorList>
            <person name="Misner I."/>
            <person name="Blouin N."/>
            <person name="Leonard G."/>
            <person name="Richards T.A."/>
            <person name="Lane C.E."/>
        </authorList>
    </citation>
    <scope>NUCLEOTIDE SEQUENCE [LARGE SCALE GENOMIC DNA]</scope>
    <source>
        <strain evidence="3 4">ATCC 48635</strain>
    </source>
</reference>
<organism evidence="3 4">
    <name type="scientific">Achlya hypogyna</name>
    <name type="common">Oomycete</name>
    <name type="synonym">Protoachlya hypogyna</name>
    <dbReference type="NCBI Taxonomy" id="1202772"/>
    <lineage>
        <taxon>Eukaryota</taxon>
        <taxon>Sar</taxon>
        <taxon>Stramenopiles</taxon>
        <taxon>Oomycota</taxon>
        <taxon>Saprolegniomycetes</taxon>
        <taxon>Saprolegniales</taxon>
        <taxon>Achlyaceae</taxon>
        <taxon>Achlya</taxon>
    </lineage>
</organism>
<dbReference type="InterPro" id="IPR013320">
    <property type="entry name" value="ConA-like_dom_sf"/>
</dbReference>
<feature type="domain" description="GH16" evidence="2">
    <location>
        <begin position="5"/>
        <end position="271"/>
    </location>
</feature>
<dbReference type="Proteomes" id="UP000243579">
    <property type="component" value="Unassembled WGS sequence"/>
</dbReference>
<dbReference type="PROSITE" id="PS51762">
    <property type="entry name" value="GH16_2"/>
    <property type="match status" value="1"/>
</dbReference>
<dbReference type="Pfam" id="PF00722">
    <property type="entry name" value="Glyco_hydro_16"/>
    <property type="match status" value="1"/>
</dbReference>